<feature type="region of interest" description="Disordered" evidence="8">
    <location>
        <begin position="190"/>
        <end position="286"/>
    </location>
</feature>
<dbReference type="PANTHER" id="PTHR11501:SF16">
    <property type="entry name" value="MICROTUBULE-ASSOCIATED PROTEIN 4"/>
    <property type="match status" value="1"/>
</dbReference>
<feature type="region of interest" description="Disordered" evidence="8">
    <location>
        <begin position="428"/>
        <end position="448"/>
    </location>
</feature>
<feature type="compositionally biased region" description="Polar residues" evidence="8">
    <location>
        <begin position="428"/>
        <end position="446"/>
    </location>
</feature>
<evidence type="ECO:0000256" key="4">
    <source>
        <dbReference type="ARBA" id="ARBA00022701"/>
    </source>
</evidence>
<dbReference type="PROSITE" id="PS00229">
    <property type="entry name" value="TAU_MAP_1"/>
    <property type="match status" value="1"/>
</dbReference>
<evidence type="ECO:0000313" key="10">
    <source>
        <dbReference type="Proteomes" id="UP000694427"/>
    </source>
</evidence>
<dbReference type="GO" id="GO:0043005">
    <property type="term" value="C:neuron projection"/>
    <property type="evidence" value="ECO:0007669"/>
    <property type="project" value="TreeGrafter"/>
</dbReference>
<reference evidence="9" key="1">
    <citation type="submission" date="2025-08" db="UniProtKB">
        <authorList>
            <consortium name="Ensembl"/>
        </authorList>
    </citation>
    <scope>IDENTIFICATION</scope>
</reference>
<keyword evidence="4 7" id="KW-0493">Microtubule</keyword>
<dbReference type="InterPro" id="IPR001084">
    <property type="entry name" value="MAP_tubulin-bd_rpt"/>
</dbReference>
<dbReference type="Pfam" id="PF00418">
    <property type="entry name" value="Tubulin-binding"/>
    <property type="match status" value="4"/>
</dbReference>
<keyword evidence="2 7" id="KW-0963">Cytoplasm</keyword>
<protein>
    <recommendedName>
        <fullName evidence="7">Microtubule-associated protein</fullName>
    </recommendedName>
</protein>
<evidence type="ECO:0000256" key="7">
    <source>
        <dbReference type="RuleBase" id="RU000686"/>
    </source>
</evidence>
<dbReference type="GO" id="GO:0008017">
    <property type="term" value="F:microtubule binding"/>
    <property type="evidence" value="ECO:0007669"/>
    <property type="project" value="InterPro"/>
</dbReference>
<evidence type="ECO:0000313" key="9">
    <source>
        <dbReference type="Ensembl" id="ENSCCRP00010064144.1"/>
    </source>
</evidence>
<dbReference type="PROSITE" id="PS51491">
    <property type="entry name" value="TAU_MAP_2"/>
    <property type="match status" value="4"/>
</dbReference>
<dbReference type="GO" id="GO:0031175">
    <property type="term" value="P:neuron projection development"/>
    <property type="evidence" value="ECO:0007669"/>
    <property type="project" value="TreeGrafter"/>
</dbReference>
<keyword evidence="5" id="KW-0677">Repeat</keyword>
<feature type="compositionally biased region" description="Basic and acidic residues" evidence="8">
    <location>
        <begin position="258"/>
        <end position="272"/>
    </location>
</feature>
<organism evidence="9 10">
    <name type="scientific">Cyprinus carpio</name>
    <name type="common">Common carp</name>
    <dbReference type="NCBI Taxonomy" id="7962"/>
    <lineage>
        <taxon>Eukaryota</taxon>
        <taxon>Metazoa</taxon>
        <taxon>Chordata</taxon>
        <taxon>Craniata</taxon>
        <taxon>Vertebrata</taxon>
        <taxon>Euteleostomi</taxon>
        <taxon>Actinopterygii</taxon>
        <taxon>Neopterygii</taxon>
        <taxon>Teleostei</taxon>
        <taxon>Ostariophysi</taxon>
        <taxon>Cypriniformes</taxon>
        <taxon>Cyprinidae</taxon>
        <taxon>Cyprininae</taxon>
        <taxon>Cyprinus</taxon>
    </lineage>
</organism>
<feature type="region of interest" description="Disordered" evidence="8">
    <location>
        <begin position="1108"/>
        <end position="1219"/>
    </location>
</feature>
<feature type="compositionally biased region" description="Low complexity" evidence="8">
    <location>
        <begin position="879"/>
        <end position="909"/>
    </location>
</feature>
<feature type="region of interest" description="Disordered" evidence="8">
    <location>
        <begin position="460"/>
        <end position="1036"/>
    </location>
</feature>
<evidence type="ECO:0000256" key="1">
    <source>
        <dbReference type="ARBA" id="ARBA00004245"/>
    </source>
</evidence>
<feature type="compositionally biased region" description="Low complexity" evidence="8">
    <location>
        <begin position="489"/>
        <end position="501"/>
    </location>
</feature>
<sequence>MADLSLTDALTDSVPQSGVENMVERDFVATLEAETFDDQVGETVDKTNFIPLLDNDGKGESDLLMLAGHPTADTHTHTHTQTHNLFSISLSGLSSFSCTFLHVMSAVITGAAPFQTERPSGVAEVQEPPASLATEAPKIPSEPPTATTPKSPQDTSAGVFGECWSDEACISSDLPFTPSVSTVISRHAGPLVESPHDTADPQWSPRDSGAGDAEEREGEGSDRKKEKKKKKRRPRDEMYDFHTEMQSESALSDSPHQPCKERDRDGGLEDGNRFGGRVKKPKSRKKIPEEWAIHAEPFVPASACVPQELATDISQSLLEVDSGLVSLSEDYTDGSLIPLSLTQDLLSLTATSPPSTMLVEPTMPSPKPPGQAPGLSHQHPLSSSSGFNDILMETEDSLACNLSDTQPFISPGGTFEEAIVGQDNTYTASMGTQESPLKEPQSSTPGSACFVPPMEALITAPPFSPSGPAWSPNNHNQPFDPEGVAFETSVSVPAPLASPKSKAPKEPKSKQGKKSSGSSSSKSPTSPEAKLASPQNSGLNPAAPPFFPSFAEPRELAEDTPFTLEENSEKNKPQANKIDTVQKIDDFNVFSKTDKDQKMETVEEKHKTSHTDEQTTRENTEALDNNKDVDKSEKTDKDEAVHKVEAPVKVERIEQKTTKEETEKSDEVEVEKSESSPKMEKEKEKVELKTQEVKVKESKSDQKAEEDKEQVKEVEKEKVEQKTEQVQTEKDKAEQKTEKIEPADKKPAKAEKDEKAKKPAAKPSAAKPAVSNGAPGKDLTSPEKKTKPVAGATKPSSAKPRPSSASSATAAPKRPTPTSAPLSKKAPVPKAPAPAAGTKRPATSSTRPSTSSSTVTIEVKPKTAVPKTSVAPARPPADKPATAARPATTTRSTASAAAARRPGYSAASPNKCFFSDAARSKPAPLKASTTTSSAAARPRTTKTPVSSSTTAAAAAPEKKPAVPRAPRPASASTSSASASTRTTARPGSTPAPDVKNIRSKIGSTDNIKYQPGGGKVSQSRTDAQSSPSKETSQAKVQIVSKKLDYSHVTSRLGSKDNIKHVPGGGNVQILNKKVDLSKVTSKCGSKANIKHKPGGGEVKIESRKVNFKEKAQPKVSSMDNVNHEPGGGKVKAEGAQETAEGSGAPSSGVSAGPAQENGLKEGAPCRSEELRDPQGLDSLIPETSKFVCNPARDSEPRRSPVRLELTPIPHPHSIPHIYS</sequence>
<feature type="region of interest" description="Disordered" evidence="8">
    <location>
        <begin position="119"/>
        <end position="159"/>
    </location>
</feature>
<accession>A0A8C1QTM2</accession>
<feature type="compositionally biased region" description="Low complexity" evidence="8">
    <location>
        <begin position="514"/>
        <end position="530"/>
    </location>
</feature>
<dbReference type="GO" id="GO:0005874">
    <property type="term" value="C:microtubule"/>
    <property type="evidence" value="ECO:0007669"/>
    <property type="project" value="UniProtKB-KW"/>
</dbReference>
<comment type="subcellular location">
    <subcellularLocation>
        <location evidence="1 7">Cytoplasm</location>
        <location evidence="1 7">Cytoskeleton</location>
    </subcellularLocation>
</comment>
<feature type="compositionally biased region" description="Basic and acidic residues" evidence="8">
    <location>
        <begin position="580"/>
        <end position="757"/>
    </location>
</feature>
<evidence type="ECO:0000256" key="3">
    <source>
        <dbReference type="ARBA" id="ARBA00022553"/>
    </source>
</evidence>
<feature type="compositionally biased region" description="Basic residues" evidence="8">
    <location>
        <begin position="276"/>
        <end position="285"/>
    </location>
</feature>
<evidence type="ECO:0000256" key="5">
    <source>
        <dbReference type="ARBA" id="ARBA00022737"/>
    </source>
</evidence>
<feature type="compositionally biased region" description="Low complexity" evidence="8">
    <location>
        <begin position="922"/>
        <end position="955"/>
    </location>
</feature>
<feature type="compositionally biased region" description="Basic and acidic residues" evidence="8">
    <location>
        <begin position="234"/>
        <end position="245"/>
    </location>
</feature>
<dbReference type="PANTHER" id="PTHR11501">
    <property type="entry name" value="MICROTUBULE-ASSOCIATED PROTEIN"/>
    <property type="match status" value="1"/>
</dbReference>
<keyword evidence="10" id="KW-1185">Reference proteome</keyword>
<proteinExistence type="predicted"/>
<feature type="compositionally biased region" description="Polar residues" evidence="8">
    <location>
        <begin position="246"/>
        <end position="255"/>
    </location>
</feature>
<dbReference type="AlphaFoldDB" id="A0A8C1QTM2"/>
<feature type="compositionally biased region" description="Low complexity" evidence="8">
    <location>
        <begin position="1139"/>
        <end position="1154"/>
    </location>
</feature>
<reference evidence="9" key="2">
    <citation type="submission" date="2025-09" db="UniProtKB">
        <authorList>
            <consortium name="Ensembl"/>
        </authorList>
    </citation>
    <scope>IDENTIFICATION</scope>
</reference>
<feature type="compositionally biased region" description="Low complexity" evidence="8">
    <location>
        <begin position="962"/>
        <end position="992"/>
    </location>
</feature>
<evidence type="ECO:0000256" key="6">
    <source>
        <dbReference type="ARBA" id="ARBA00023212"/>
    </source>
</evidence>
<keyword evidence="3" id="KW-0597">Phosphoprotein</keyword>
<feature type="region of interest" description="Disordered" evidence="8">
    <location>
        <begin position="354"/>
        <end position="385"/>
    </location>
</feature>
<dbReference type="Proteomes" id="UP000694427">
    <property type="component" value="Unplaced"/>
</dbReference>
<feature type="compositionally biased region" description="Low complexity" evidence="8">
    <location>
        <begin position="792"/>
        <end position="856"/>
    </location>
</feature>
<evidence type="ECO:0000256" key="8">
    <source>
        <dbReference type="SAM" id="MobiDB-lite"/>
    </source>
</evidence>
<feature type="compositionally biased region" description="Polar residues" evidence="8">
    <location>
        <begin position="144"/>
        <end position="156"/>
    </location>
</feature>
<keyword evidence="6 7" id="KW-0206">Cytoskeleton</keyword>
<name>A0A8C1QTM2_CYPCA</name>
<dbReference type="InterPro" id="IPR027324">
    <property type="entry name" value="MAP2/MAP4/Tau"/>
</dbReference>
<dbReference type="GO" id="GO:0000226">
    <property type="term" value="P:microtubule cytoskeleton organization"/>
    <property type="evidence" value="ECO:0007669"/>
    <property type="project" value="TreeGrafter"/>
</dbReference>
<evidence type="ECO:0000256" key="2">
    <source>
        <dbReference type="ARBA" id="ARBA00022490"/>
    </source>
</evidence>
<feature type="compositionally biased region" description="Polar residues" evidence="8">
    <location>
        <begin position="1016"/>
        <end position="1035"/>
    </location>
</feature>
<dbReference type="Ensembl" id="ENSCCRT00010070443.1">
    <property type="protein sequence ID" value="ENSCCRP00010064144.1"/>
    <property type="gene ID" value="ENSCCRG00010027367.1"/>
</dbReference>